<comment type="caution">
    <text evidence="1">The sequence shown here is derived from an EMBL/GenBank/DDBJ whole genome shotgun (WGS) entry which is preliminary data.</text>
</comment>
<dbReference type="OrthoDB" id="10605162at2759"/>
<evidence type="ECO:0000313" key="2">
    <source>
        <dbReference type="Proteomes" id="UP000807025"/>
    </source>
</evidence>
<dbReference type="Proteomes" id="UP000807025">
    <property type="component" value="Unassembled WGS sequence"/>
</dbReference>
<accession>A0A9P5ZVN5</accession>
<gene>
    <name evidence="1" type="ORF">BDN71DRAFT_1431732</name>
</gene>
<keyword evidence="2" id="KW-1185">Reference proteome</keyword>
<name>A0A9P5ZVN5_PLEER</name>
<protein>
    <submittedName>
        <fullName evidence="1">Uncharacterized protein</fullName>
    </submittedName>
</protein>
<reference evidence="1" key="1">
    <citation type="submission" date="2020-11" db="EMBL/GenBank/DDBJ databases">
        <authorList>
            <consortium name="DOE Joint Genome Institute"/>
            <person name="Ahrendt S."/>
            <person name="Riley R."/>
            <person name="Andreopoulos W."/>
            <person name="Labutti K."/>
            <person name="Pangilinan J."/>
            <person name="Ruiz-Duenas F.J."/>
            <person name="Barrasa J.M."/>
            <person name="Sanchez-Garcia M."/>
            <person name="Camarero S."/>
            <person name="Miyauchi S."/>
            <person name="Serrano A."/>
            <person name="Linde D."/>
            <person name="Babiker R."/>
            <person name="Drula E."/>
            <person name="Ayuso-Fernandez I."/>
            <person name="Pacheco R."/>
            <person name="Padilla G."/>
            <person name="Ferreira P."/>
            <person name="Barriuso J."/>
            <person name="Kellner H."/>
            <person name="Castanera R."/>
            <person name="Alfaro M."/>
            <person name="Ramirez L."/>
            <person name="Pisabarro A.G."/>
            <person name="Kuo A."/>
            <person name="Tritt A."/>
            <person name="Lipzen A."/>
            <person name="He G."/>
            <person name="Yan M."/>
            <person name="Ng V."/>
            <person name="Cullen D."/>
            <person name="Martin F."/>
            <person name="Rosso M.-N."/>
            <person name="Henrissat B."/>
            <person name="Hibbett D."/>
            <person name="Martinez A.T."/>
            <person name="Grigoriev I.V."/>
        </authorList>
    </citation>
    <scope>NUCLEOTIDE SEQUENCE</scope>
    <source>
        <strain evidence="1">ATCC 90797</strain>
    </source>
</reference>
<dbReference type="EMBL" id="MU154572">
    <property type="protein sequence ID" value="KAF9494516.1"/>
    <property type="molecule type" value="Genomic_DNA"/>
</dbReference>
<organism evidence="1 2">
    <name type="scientific">Pleurotus eryngii</name>
    <name type="common">Boletus of the steppes</name>
    <dbReference type="NCBI Taxonomy" id="5323"/>
    <lineage>
        <taxon>Eukaryota</taxon>
        <taxon>Fungi</taxon>
        <taxon>Dikarya</taxon>
        <taxon>Basidiomycota</taxon>
        <taxon>Agaricomycotina</taxon>
        <taxon>Agaricomycetes</taxon>
        <taxon>Agaricomycetidae</taxon>
        <taxon>Agaricales</taxon>
        <taxon>Pleurotineae</taxon>
        <taxon>Pleurotaceae</taxon>
        <taxon>Pleurotus</taxon>
    </lineage>
</organism>
<sequence length="204" mass="22601">MIDARLLKNEGLPINTLHPEILAKIFDDLVDMEMRKDFLPLGPAGGSRPRRQLYKQPPLAAPFLNEPRMEEWRRFLKTVPAVITSVVGHLSSTPIPSALTLLSDEETTLSLFAEQRARLGNKLKTCDVTAELGPSILRHGWGQGWGDPSSWGSAVDTQSDDWGDLPDLAIWDPLEHKDSLDGWGDDFASLSNAVPGLVIQRWAI</sequence>
<proteinExistence type="predicted"/>
<dbReference type="AlphaFoldDB" id="A0A9P5ZVN5"/>
<evidence type="ECO:0000313" key="1">
    <source>
        <dbReference type="EMBL" id="KAF9494516.1"/>
    </source>
</evidence>